<dbReference type="EMBL" id="LFYR01000915">
    <property type="protein sequence ID" value="KMZ67357.1"/>
    <property type="molecule type" value="Genomic_DNA"/>
</dbReference>
<comment type="caution">
    <text evidence="5">The sequence shown here is derived from an EMBL/GenBank/DDBJ whole genome shotgun (WGS) entry which is preliminary data.</text>
</comment>
<keyword evidence="3" id="KW-0175">Coiled coil</keyword>
<feature type="domain" description="Acyl-CoA-binding" evidence="4">
    <location>
        <begin position="413"/>
        <end position="502"/>
    </location>
</feature>
<dbReference type="STRING" id="29655.A0A0K9PGI7"/>
<dbReference type="InterPro" id="IPR015915">
    <property type="entry name" value="Kelch-typ_b-propeller"/>
</dbReference>
<dbReference type="Pfam" id="PF24922">
    <property type="entry name" value="ACBP4_C"/>
    <property type="match status" value="1"/>
</dbReference>
<protein>
    <submittedName>
        <fullName evidence="5">Acyl-CoA-binding domain-containing protein</fullName>
    </submittedName>
</protein>
<dbReference type="OMA" id="TQGAHIN"/>
<evidence type="ECO:0000256" key="2">
    <source>
        <dbReference type="ARBA" id="ARBA00022737"/>
    </source>
</evidence>
<evidence type="ECO:0000256" key="1">
    <source>
        <dbReference type="ARBA" id="ARBA00022441"/>
    </source>
</evidence>
<dbReference type="InterPro" id="IPR006652">
    <property type="entry name" value="Kelch_1"/>
</dbReference>
<evidence type="ECO:0000259" key="4">
    <source>
        <dbReference type="Pfam" id="PF24922"/>
    </source>
</evidence>
<feature type="coiled-coil region" evidence="3">
    <location>
        <begin position="423"/>
        <end position="478"/>
    </location>
</feature>
<dbReference type="Pfam" id="PF24681">
    <property type="entry name" value="Kelch_KLHDC2_KLHL20_DRC7"/>
    <property type="match status" value="1"/>
</dbReference>
<keyword evidence="1" id="KW-0880">Kelch repeat</keyword>
<name>A0A0K9PGI7_ZOSMR</name>
<organism evidence="5 6">
    <name type="scientific">Zostera marina</name>
    <name type="common">Eelgrass</name>
    <dbReference type="NCBI Taxonomy" id="29655"/>
    <lineage>
        <taxon>Eukaryota</taxon>
        <taxon>Viridiplantae</taxon>
        <taxon>Streptophyta</taxon>
        <taxon>Embryophyta</taxon>
        <taxon>Tracheophyta</taxon>
        <taxon>Spermatophyta</taxon>
        <taxon>Magnoliopsida</taxon>
        <taxon>Liliopsida</taxon>
        <taxon>Zosteraceae</taxon>
        <taxon>Zostera</taxon>
    </lineage>
</organism>
<dbReference type="Gene3D" id="2.120.10.80">
    <property type="entry name" value="Kelch-type beta propeller"/>
    <property type="match status" value="2"/>
</dbReference>
<dbReference type="SUPFAM" id="SSF117281">
    <property type="entry name" value="Kelch motif"/>
    <property type="match status" value="1"/>
</dbReference>
<keyword evidence="2" id="KW-0677">Repeat</keyword>
<evidence type="ECO:0000256" key="3">
    <source>
        <dbReference type="SAM" id="Coils"/>
    </source>
</evidence>
<keyword evidence="6" id="KW-1185">Reference proteome</keyword>
<reference evidence="6" key="1">
    <citation type="journal article" date="2016" name="Nature">
        <title>The genome of the seagrass Zostera marina reveals angiosperm adaptation to the sea.</title>
        <authorList>
            <person name="Olsen J.L."/>
            <person name="Rouze P."/>
            <person name="Verhelst B."/>
            <person name="Lin Y.-C."/>
            <person name="Bayer T."/>
            <person name="Collen J."/>
            <person name="Dattolo E."/>
            <person name="De Paoli E."/>
            <person name="Dittami S."/>
            <person name="Maumus F."/>
            <person name="Michel G."/>
            <person name="Kersting A."/>
            <person name="Lauritano C."/>
            <person name="Lohaus R."/>
            <person name="Toepel M."/>
            <person name="Tonon T."/>
            <person name="Vanneste K."/>
            <person name="Amirebrahimi M."/>
            <person name="Brakel J."/>
            <person name="Bostroem C."/>
            <person name="Chovatia M."/>
            <person name="Grimwood J."/>
            <person name="Jenkins J.W."/>
            <person name="Jueterbock A."/>
            <person name="Mraz A."/>
            <person name="Stam W.T."/>
            <person name="Tice H."/>
            <person name="Bornberg-Bauer E."/>
            <person name="Green P.J."/>
            <person name="Pearson G.A."/>
            <person name="Procaccini G."/>
            <person name="Duarte C.M."/>
            <person name="Schmutz J."/>
            <person name="Reusch T.B.H."/>
            <person name="Van de Peer Y."/>
        </authorList>
    </citation>
    <scope>NUCLEOTIDE SEQUENCE [LARGE SCALE GENOMIC DNA]</scope>
    <source>
        <strain evidence="6">cv. Finnish</strain>
    </source>
</reference>
<gene>
    <name evidence="5" type="ORF">ZOSMA_26G01070</name>
</gene>
<dbReference type="OrthoDB" id="10251809at2759"/>
<evidence type="ECO:0000313" key="6">
    <source>
        <dbReference type="Proteomes" id="UP000036987"/>
    </source>
</evidence>
<dbReference type="Pfam" id="PF01344">
    <property type="entry name" value="Kelch_1"/>
    <property type="match status" value="1"/>
</dbReference>
<sequence>MSNIGGDDGTEIENGKQELGIRSMLSNEVPYDEWTLLHVSGQRPSARYKHAAEVINEKLYVIGGSRYGRYISDIQVLNLVSSTWSGIKLNQNPNNDESNGRLQDMLPAIAGHSLIKWKDVLLVVAGNPKDSIDTVSVWTIDPTTDNCVAVKTSGKIPIARGGQSVTLVGSKLIMFGGEDNRRKVLNDIHILDLETMSWDAIETSKNTPGPRFDHTASSYEDRYLLIFGGSSHSACFSDLHILDLYTMDWSKAQVEGHVINPRAGHACIVVDGIMYIVGGGDNKSGAFETIKLNMSKLIWSVTTKVSQRHPLASEGLSLCLAEIDGVNFFIAFGGYNGKYHNEVFVLKPKPSGPLAPPRRILQSSAAAAAAASVTVAYALASVENEKVSSTQVTDKNANEIKSEKSSHNNIEFTMEKKLDQSILDDIRNANHRLVDELKELCNSHGELSMELESVQAQLESERSRCSKLELQVEDIKKKLESQHLIEAELEILRHGNSSSHDHPDAKMQKSGVWNWMSGAV</sequence>
<evidence type="ECO:0000313" key="5">
    <source>
        <dbReference type="EMBL" id="KMZ67357.1"/>
    </source>
</evidence>
<dbReference type="PANTHER" id="PTHR46093">
    <property type="entry name" value="ACYL-COA-BINDING DOMAIN-CONTAINING PROTEIN 5"/>
    <property type="match status" value="1"/>
</dbReference>
<dbReference type="PANTHER" id="PTHR46093:SF5">
    <property type="entry name" value="OS02G0822800 PROTEIN"/>
    <property type="match status" value="1"/>
</dbReference>
<dbReference type="InterPro" id="IPR056819">
    <property type="entry name" value="ACBP4-6_C"/>
</dbReference>
<proteinExistence type="predicted"/>
<dbReference type="Proteomes" id="UP000036987">
    <property type="component" value="Unassembled WGS sequence"/>
</dbReference>
<dbReference type="AlphaFoldDB" id="A0A0K9PGI7"/>
<accession>A0A0K9PGI7</accession>